<dbReference type="InterPro" id="IPR045063">
    <property type="entry name" value="Dynamin_N"/>
</dbReference>
<proteinExistence type="predicted"/>
<dbReference type="OrthoDB" id="3598281at2759"/>
<keyword evidence="1" id="KW-0175">Coiled coil</keyword>
<dbReference type="AlphaFoldDB" id="A0A8H5B444"/>
<keyword evidence="5" id="KW-1185">Reference proteome</keyword>
<dbReference type="PANTHER" id="PTHR36681">
    <property type="entry name" value="NUCLEAR GTPASE, GERMINAL CENTER-ASSOCIATED, TANDEM DUPLICATE 3"/>
    <property type="match status" value="1"/>
</dbReference>
<dbReference type="Proteomes" id="UP000541558">
    <property type="component" value="Unassembled WGS sequence"/>
</dbReference>
<name>A0A8H5B444_9AGAR</name>
<evidence type="ECO:0000256" key="2">
    <source>
        <dbReference type="SAM" id="MobiDB-lite"/>
    </source>
</evidence>
<feature type="compositionally biased region" description="Acidic residues" evidence="2">
    <location>
        <begin position="430"/>
        <end position="460"/>
    </location>
</feature>
<feature type="domain" description="Dynamin N-terminal" evidence="3">
    <location>
        <begin position="62"/>
        <end position="312"/>
    </location>
</feature>
<dbReference type="SUPFAM" id="SSF52540">
    <property type="entry name" value="P-loop containing nucleoside triphosphate hydrolases"/>
    <property type="match status" value="1"/>
</dbReference>
<reference evidence="4 5" key="1">
    <citation type="journal article" date="2020" name="ISME J.">
        <title>Uncovering the hidden diversity of litter-decomposition mechanisms in mushroom-forming fungi.</title>
        <authorList>
            <person name="Floudas D."/>
            <person name="Bentzer J."/>
            <person name="Ahren D."/>
            <person name="Johansson T."/>
            <person name="Persson P."/>
            <person name="Tunlid A."/>
        </authorList>
    </citation>
    <scope>NUCLEOTIDE SEQUENCE [LARGE SCALE GENOMIC DNA]</scope>
    <source>
        <strain evidence="4 5">CBS 175.51</strain>
    </source>
</reference>
<protein>
    <recommendedName>
        <fullName evidence="3">Dynamin N-terminal domain-containing protein</fullName>
    </recommendedName>
</protein>
<dbReference type="Gene3D" id="3.40.50.300">
    <property type="entry name" value="P-loop containing nucleotide triphosphate hydrolases"/>
    <property type="match status" value="1"/>
</dbReference>
<gene>
    <name evidence="4" type="ORF">D9611_005009</name>
</gene>
<evidence type="ECO:0000259" key="3">
    <source>
        <dbReference type="Pfam" id="PF00350"/>
    </source>
</evidence>
<feature type="region of interest" description="Disordered" evidence="2">
    <location>
        <begin position="362"/>
        <end position="382"/>
    </location>
</feature>
<dbReference type="PANTHER" id="PTHR36681:SF3">
    <property type="entry name" value="NUCLEAR GTPASE, GERMINAL CENTER-ASSOCIATED, TANDEM DUPLICATE 3"/>
    <property type="match status" value="1"/>
</dbReference>
<dbReference type="InterPro" id="IPR027417">
    <property type="entry name" value="P-loop_NTPase"/>
</dbReference>
<feature type="compositionally biased region" description="Basic and acidic residues" evidence="2">
    <location>
        <begin position="362"/>
        <end position="371"/>
    </location>
</feature>
<accession>A0A8H5B444</accession>
<dbReference type="Pfam" id="PF00350">
    <property type="entry name" value="Dynamin_N"/>
    <property type="match status" value="1"/>
</dbReference>
<feature type="coiled-coil region" evidence="1">
    <location>
        <begin position="491"/>
        <end position="518"/>
    </location>
</feature>
<evidence type="ECO:0000313" key="5">
    <source>
        <dbReference type="Proteomes" id="UP000541558"/>
    </source>
</evidence>
<feature type="region of interest" description="Disordered" evidence="2">
    <location>
        <begin position="397"/>
        <end position="491"/>
    </location>
</feature>
<comment type="caution">
    <text evidence="4">The sequence shown here is derived from an EMBL/GenBank/DDBJ whole genome shotgun (WGS) entry which is preliminary data.</text>
</comment>
<organism evidence="4 5">
    <name type="scientific">Ephemerocybe angulata</name>
    <dbReference type="NCBI Taxonomy" id="980116"/>
    <lineage>
        <taxon>Eukaryota</taxon>
        <taxon>Fungi</taxon>
        <taxon>Dikarya</taxon>
        <taxon>Basidiomycota</taxon>
        <taxon>Agaricomycotina</taxon>
        <taxon>Agaricomycetes</taxon>
        <taxon>Agaricomycetidae</taxon>
        <taxon>Agaricales</taxon>
        <taxon>Agaricineae</taxon>
        <taxon>Psathyrellaceae</taxon>
        <taxon>Ephemerocybe</taxon>
    </lineage>
</organism>
<evidence type="ECO:0000313" key="4">
    <source>
        <dbReference type="EMBL" id="KAF5315698.1"/>
    </source>
</evidence>
<dbReference type="EMBL" id="JAACJK010000220">
    <property type="protein sequence ID" value="KAF5315698.1"/>
    <property type="molecule type" value="Genomic_DNA"/>
</dbReference>
<sequence>MAKRKSATLRWDVKSAGKDVRDLSKKLGDGMKLLSVDPERAKDWEKDKAKLEAVAPTPETLIAIYGATGAGKSSLVNALLGDNIVPTSGLRACTSVVTKISHHKKQKICAEITFISEKEWMQELEVLLKDLAKDENTACIGDVRTDKPAQTKKAGEKLSKEVEIAWKKIHAVYPTLQLDDLRQNVDATSIINLDPSVLAKLGTTARVEGKTSGKFAEQMSPYIESEFVPSTEDGASASSPPARLWPLIRDVHIRCNAKALATGAVLVDLPGVADTNVARSAIAGKYMKEAERIWVVAHITRAVDDGIAQNLLSEAFKMQLIKGKYDARCITFIASQTDGVSCSEIISALKLHNHPQLQSIERRTKENESDRAQLASHISQKQNQITTMKAELELLKGNGSSTSHAGIKRKALWQRGSSASAKRRRSAGDSSDEEGSSAEESDLTELEDSDEEEDEEEISADESLNPPPGPPLSAMSQATSFGSRMLSEEPEMSVQERIAALQRRIEAAEKELGEDIVRDAKLANESRILQKEKNAFCSLQRSAHAKEVLKAQFKAGLLRAQEPDEDDPDPPEENSTGDLAVFTCSSRDYLRLTGQVKGDGEPQCFLREEDTGIPELQAWCRELTREARHAAAQASLRALRALAIEMNSWIESNGKLAAVNRETLRRRWKSKTTALVSRKLDDRKSGIAERLAAAFEVLTVKCMRDVKKHFKEGLEDKCQEGVRNACDEAVEIVGRYFAGKHWKAQQAIISHNGRWPMGFDLNVSLLEPFTASIAQSFGKVFKRDLFGPIKVQLEIAIIKLLKEFEMSAKDLPQSERDRLSRLNNDCLDATKQTLKDIMIKLDKMKTMKQREIARPLLDIVSDELKGAYTTASRIRGKGSTIKQQETLTRYIDENKGIIFQKAADWILGHLRQLEKIFAHTLGAYMTQLAQKIENQLGMLWEEPTTRDDPTQVAAREDVSKVLCDVLNKANMWLDAAKATKP</sequence>
<evidence type="ECO:0000256" key="1">
    <source>
        <dbReference type="SAM" id="Coils"/>
    </source>
</evidence>